<evidence type="ECO:0000313" key="7">
    <source>
        <dbReference type="Proteomes" id="UP000239590"/>
    </source>
</evidence>
<dbReference type="RefSeq" id="WP_104713649.1">
    <property type="nucleotide sequence ID" value="NZ_PTRA01000001.1"/>
</dbReference>
<protein>
    <submittedName>
        <fullName evidence="6">Colicin V production protein</fullName>
    </submittedName>
</protein>
<keyword evidence="3 5" id="KW-1133">Transmembrane helix</keyword>
<dbReference type="Pfam" id="PF02674">
    <property type="entry name" value="Colicin_V"/>
    <property type="match status" value="1"/>
</dbReference>
<dbReference type="AlphaFoldDB" id="A0A2S7IT72"/>
<name>A0A2S7IT72_9BACT</name>
<accession>A0A2S7IT72</accession>
<evidence type="ECO:0000256" key="3">
    <source>
        <dbReference type="ARBA" id="ARBA00022989"/>
    </source>
</evidence>
<sequence>MNFNFLDLLLLVPLAYGAYTGFRRGVLVEIIAVIAFVVSLILGFKLLNEAIAFVSPYVGETVGRKFLPYIGFSSIFVLVIFTINRFGWLLRRSLRYTIFGSFDSMAGAVVGLFTYAFGISVFLWLLQALGMGFPNREQMTGSYVYPVIRPFAPKVLDKVSDAIPKRDRLIEKVEELRKE</sequence>
<feature type="transmembrane region" description="Helical" evidence="5">
    <location>
        <begin position="27"/>
        <end position="46"/>
    </location>
</feature>
<organism evidence="6 7">
    <name type="scientific">Siphonobacter curvatus</name>
    <dbReference type="NCBI Taxonomy" id="2094562"/>
    <lineage>
        <taxon>Bacteria</taxon>
        <taxon>Pseudomonadati</taxon>
        <taxon>Bacteroidota</taxon>
        <taxon>Cytophagia</taxon>
        <taxon>Cytophagales</taxon>
        <taxon>Cytophagaceae</taxon>
        <taxon>Siphonobacter</taxon>
    </lineage>
</organism>
<dbReference type="Proteomes" id="UP000239590">
    <property type="component" value="Unassembled WGS sequence"/>
</dbReference>
<feature type="transmembrane region" description="Helical" evidence="5">
    <location>
        <begin position="106"/>
        <end position="126"/>
    </location>
</feature>
<reference evidence="7" key="1">
    <citation type="submission" date="2018-02" db="EMBL/GenBank/DDBJ databases">
        <title>Genome sequencing of Solimonas sp. HR-BB.</title>
        <authorList>
            <person name="Lee Y."/>
            <person name="Jeon C.O."/>
        </authorList>
    </citation>
    <scope>NUCLEOTIDE SEQUENCE [LARGE SCALE GENOMIC DNA]</scope>
    <source>
        <strain evidence="7">HR-U</strain>
    </source>
</reference>
<evidence type="ECO:0000313" key="6">
    <source>
        <dbReference type="EMBL" id="PQA60886.1"/>
    </source>
</evidence>
<gene>
    <name evidence="6" type="ORF">C5O19_15105</name>
</gene>
<comment type="subcellular location">
    <subcellularLocation>
        <location evidence="1">Membrane</location>
        <topology evidence="1">Multi-pass membrane protein</topology>
    </subcellularLocation>
</comment>
<keyword evidence="7" id="KW-1185">Reference proteome</keyword>
<dbReference type="InterPro" id="IPR003825">
    <property type="entry name" value="Colicin-V_CvpA"/>
</dbReference>
<evidence type="ECO:0000256" key="5">
    <source>
        <dbReference type="SAM" id="Phobius"/>
    </source>
</evidence>
<dbReference type="GO" id="GO:0009403">
    <property type="term" value="P:toxin biosynthetic process"/>
    <property type="evidence" value="ECO:0007669"/>
    <property type="project" value="InterPro"/>
</dbReference>
<feature type="transmembrane region" description="Helical" evidence="5">
    <location>
        <begin position="66"/>
        <end position="86"/>
    </location>
</feature>
<evidence type="ECO:0000256" key="1">
    <source>
        <dbReference type="ARBA" id="ARBA00004141"/>
    </source>
</evidence>
<dbReference type="GO" id="GO:0016020">
    <property type="term" value="C:membrane"/>
    <property type="evidence" value="ECO:0007669"/>
    <property type="project" value="UniProtKB-SubCell"/>
</dbReference>
<evidence type="ECO:0000256" key="4">
    <source>
        <dbReference type="ARBA" id="ARBA00023136"/>
    </source>
</evidence>
<keyword evidence="2 5" id="KW-0812">Transmembrane</keyword>
<dbReference type="PANTHER" id="PTHR37306:SF1">
    <property type="entry name" value="COLICIN V PRODUCTION PROTEIN"/>
    <property type="match status" value="1"/>
</dbReference>
<keyword evidence="4 5" id="KW-0472">Membrane</keyword>
<dbReference type="OrthoDB" id="9799585at2"/>
<evidence type="ECO:0000256" key="2">
    <source>
        <dbReference type="ARBA" id="ARBA00022692"/>
    </source>
</evidence>
<dbReference type="PANTHER" id="PTHR37306">
    <property type="entry name" value="COLICIN V PRODUCTION PROTEIN"/>
    <property type="match status" value="1"/>
</dbReference>
<comment type="caution">
    <text evidence="6">The sequence shown here is derived from an EMBL/GenBank/DDBJ whole genome shotgun (WGS) entry which is preliminary data.</text>
</comment>
<dbReference type="EMBL" id="PTRA01000001">
    <property type="protein sequence ID" value="PQA60886.1"/>
    <property type="molecule type" value="Genomic_DNA"/>
</dbReference>
<proteinExistence type="predicted"/>